<dbReference type="PRINTS" id="PR00947">
    <property type="entry name" value="CUTICLE"/>
</dbReference>
<dbReference type="InterPro" id="IPR050468">
    <property type="entry name" value="Cuticle_Struct_Prot"/>
</dbReference>
<comment type="caution">
    <text evidence="4">The sequence shown here is derived from an EMBL/GenBank/DDBJ whole genome shotgun (WGS) entry which is preliminary data.</text>
</comment>
<dbReference type="PROSITE" id="PS00233">
    <property type="entry name" value="CHIT_BIND_RR_1"/>
    <property type="match status" value="1"/>
</dbReference>
<feature type="chain" id="PRO_5032313667" evidence="3">
    <location>
        <begin position="29"/>
        <end position="113"/>
    </location>
</feature>
<dbReference type="Pfam" id="PF00379">
    <property type="entry name" value="Chitin_bind_4"/>
    <property type="match status" value="1"/>
</dbReference>
<dbReference type="PANTHER" id="PTHR10380">
    <property type="entry name" value="CUTICLE PROTEIN"/>
    <property type="match status" value="1"/>
</dbReference>
<gene>
    <name evidence="4" type="ORF">CCAP1982_LOCUS12536</name>
</gene>
<reference evidence="4" key="1">
    <citation type="submission" date="2020-11" db="EMBL/GenBank/DDBJ databases">
        <authorList>
            <person name="Whitehead M."/>
        </authorList>
    </citation>
    <scope>NUCLEOTIDE SEQUENCE</scope>
    <source>
        <strain evidence="4">EGII</strain>
    </source>
</reference>
<dbReference type="InterPro" id="IPR031311">
    <property type="entry name" value="CHIT_BIND_RR_consensus"/>
</dbReference>
<feature type="signal peptide" evidence="3">
    <location>
        <begin position="1"/>
        <end position="28"/>
    </location>
</feature>
<dbReference type="Proteomes" id="UP000606786">
    <property type="component" value="Unassembled WGS sequence"/>
</dbReference>
<proteinExistence type="predicted"/>
<organism evidence="4 5">
    <name type="scientific">Ceratitis capitata</name>
    <name type="common">Mediterranean fruit fly</name>
    <name type="synonym">Tephritis capitata</name>
    <dbReference type="NCBI Taxonomy" id="7213"/>
    <lineage>
        <taxon>Eukaryota</taxon>
        <taxon>Metazoa</taxon>
        <taxon>Ecdysozoa</taxon>
        <taxon>Arthropoda</taxon>
        <taxon>Hexapoda</taxon>
        <taxon>Insecta</taxon>
        <taxon>Pterygota</taxon>
        <taxon>Neoptera</taxon>
        <taxon>Endopterygota</taxon>
        <taxon>Diptera</taxon>
        <taxon>Brachycera</taxon>
        <taxon>Muscomorpha</taxon>
        <taxon>Tephritoidea</taxon>
        <taxon>Tephritidae</taxon>
        <taxon>Ceratitis</taxon>
        <taxon>Ceratitis</taxon>
    </lineage>
</organism>
<evidence type="ECO:0000313" key="4">
    <source>
        <dbReference type="EMBL" id="CAD7004115.1"/>
    </source>
</evidence>
<dbReference type="EMBL" id="CAJHJT010000034">
    <property type="protein sequence ID" value="CAD7004115.1"/>
    <property type="molecule type" value="Genomic_DNA"/>
</dbReference>
<dbReference type="PROSITE" id="PS51155">
    <property type="entry name" value="CHIT_BIND_RR_2"/>
    <property type="match status" value="1"/>
</dbReference>
<evidence type="ECO:0000256" key="3">
    <source>
        <dbReference type="SAM" id="SignalP"/>
    </source>
</evidence>
<name>A0A811V1A5_CERCA</name>
<dbReference type="GO" id="GO:0062129">
    <property type="term" value="C:chitin-based extracellular matrix"/>
    <property type="evidence" value="ECO:0007669"/>
    <property type="project" value="TreeGrafter"/>
</dbReference>
<dbReference type="GO" id="GO:0008010">
    <property type="term" value="F:structural constituent of chitin-based larval cuticle"/>
    <property type="evidence" value="ECO:0007669"/>
    <property type="project" value="TreeGrafter"/>
</dbReference>
<dbReference type="PANTHER" id="PTHR10380:SF218">
    <property type="entry name" value="ADULT CUTICLE PROTEIN 65AA-RELATED"/>
    <property type="match status" value="1"/>
</dbReference>
<keyword evidence="5" id="KW-1185">Reference proteome</keyword>
<dbReference type="InterPro" id="IPR000618">
    <property type="entry name" value="Insect_cuticle"/>
</dbReference>
<evidence type="ECO:0000256" key="1">
    <source>
        <dbReference type="ARBA" id="ARBA00022460"/>
    </source>
</evidence>
<protein>
    <submittedName>
        <fullName evidence="4">(Mediterranean fruit fly) hypothetical protein</fullName>
    </submittedName>
</protein>
<dbReference type="OrthoDB" id="7255276at2759"/>
<sequence length="113" mass="12467">MRPQCLYDYQFVMMLVLSFLCLLVCSLAAPQAPVEILEQEVDNIGINGYKFSYKLSDGTTRTEEAVLNNAGTENESLSVRGSVSWVAPDGQTYTINFVADENGFQPEGAHIPK</sequence>
<evidence type="ECO:0000256" key="2">
    <source>
        <dbReference type="PROSITE-ProRule" id="PRU00497"/>
    </source>
</evidence>
<evidence type="ECO:0000313" key="5">
    <source>
        <dbReference type="Proteomes" id="UP000606786"/>
    </source>
</evidence>
<accession>A0A811V1A5</accession>
<keyword evidence="1 2" id="KW-0193">Cuticle</keyword>
<dbReference type="AlphaFoldDB" id="A0A811V1A5"/>
<keyword evidence="3" id="KW-0732">Signal</keyword>